<evidence type="ECO:0000313" key="2">
    <source>
        <dbReference type="EMBL" id="KRX02746.1"/>
    </source>
</evidence>
<dbReference type="CDD" id="cd20251">
    <property type="entry name" value="Complex1_LYR_SF"/>
    <property type="match status" value="1"/>
</dbReference>
<proteinExistence type="predicted"/>
<dbReference type="Pfam" id="PF05347">
    <property type="entry name" value="Complex1_LYR"/>
    <property type="match status" value="1"/>
</dbReference>
<organism evidence="2 3">
    <name type="scientific">Pseudocohnilembus persalinus</name>
    <name type="common">Ciliate</name>
    <dbReference type="NCBI Taxonomy" id="266149"/>
    <lineage>
        <taxon>Eukaryota</taxon>
        <taxon>Sar</taxon>
        <taxon>Alveolata</taxon>
        <taxon>Ciliophora</taxon>
        <taxon>Intramacronucleata</taxon>
        <taxon>Oligohymenophorea</taxon>
        <taxon>Scuticociliatia</taxon>
        <taxon>Philasterida</taxon>
        <taxon>Pseudocohnilembidae</taxon>
        <taxon>Pseudocohnilembus</taxon>
    </lineage>
</organism>
<dbReference type="OMA" id="YPSKNRF"/>
<dbReference type="InParanoid" id="A0A0V0QKR7"/>
<dbReference type="Proteomes" id="UP000054937">
    <property type="component" value="Unassembled WGS sequence"/>
</dbReference>
<dbReference type="OrthoDB" id="275715at2759"/>
<dbReference type="InterPro" id="IPR008011">
    <property type="entry name" value="Complex1_LYR_dom"/>
</dbReference>
<evidence type="ECO:0000313" key="3">
    <source>
        <dbReference type="Proteomes" id="UP000054937"/>
    </source>
</evidence>
<dbReference type="EMBL" id="LDAU01000152">
    <property type="protein sequence ID" value="KRX02746.1"/>
    <property type="molecule type" value="Genomic_DNA"/>
</dbReference>
<comment type="caution">
    <text evidence="2">The sequence shown here is derived from an EMBL/GenBank/DDBJ whole genome shotgun (WGS) entry which is preliminary data.</text>
</comment>
<keyword evidence="3" id="KW-1185">Reference proteome</keyword>
<accession>A0A0V0QKR7</accession>
<reference evidence="2 3" key="1">
    <citation type="journal article" date="2015" name="Sci. Rep.">
        <title>Genome of the facultative scuticociliatosis pathogen Pseudocohnilembus persalinus provides insight into its virulence through horizontal gene transfer.</title>
        <authorList>
            <person name="Xiong J."/>
            <person name="Wang G."/>
            <person name="Cheng J."/>
            <person name="Tian M."/>
            <person name="Pan X."/>
            <person name="Warren A."/>
            <person name="Jiang C."/>
            <person name="Yuan D."/>
            <person name="Miao W."/>
        </authorList>
    </citation>
    <scope>NUCLEOTIDE SEQUENCE [LARGE SCALE GENOMIC DNA]</scope>
    <source>
        <strain evidence="2">36N120E</strain>
    </source>
</reference>
<gene>
    <name evidence="2" type="ORF">PPERSA_02236</name>
</gene>
<evidence type="ECO:0000259" key="1">
    <source>
        <dbReference type="Pfam" id="PF05347"/>
    </source>
</evidence>
<dbReference type="AlphaFoldDB" id="A0A0V0QKR7"/>
<feature type="domain" description="Complex 1 LYR protein" evidence="1">
    <location>
        <begin position="14"/>
        <end position="65"/>
    </location>
</feature>
<sequence>MFSNEEIVKLTTKTLYRLLLKNCQYYPSKNKYGIELAMKDEFRRHKNITDSKQIFMERKKAQMGLAHVLLYKEKNIELKDNYTTTPTDFREPLNPKDENFIYF</sequence>
<name>A0A0V0QKR7_PSEPJ</name>
<protein>
    <recommendedName>
        <fullName evidence="1">Complex 1 LYR protein domain-containing protein</fullName>
    </recommendedName>
</protein>